<dbReference type="RefSeq" id="WP_114097580.1">
    <property type="nucleotide sequence ID" value="NZ_JPWI01000004.1"/>
</dbReference>
<evidence type="ECO:0000313" key="2">
    <source>
        <dbReference type="Proteomes" id="UP000252255"/>
    </source>
</evidence>
<protein>
    <submittedName>
        <fullName evidence="1">Uncharacterized protein</fullName>
    </submittedName>
</protein>
<comment type="caution">
    <text evidence="1">The sequence shown here is derived from an EMBL/GenBank/DDBJ whole genome shotgun (WGS) entry which is preliminary data.</text>
</comment>
<organism evidence="1 2">
    <name type="scientific">Thalassospira profundimaris</name>
    <dbReference type="NCBI Taxonomy" id="502049"/>
    <lineage>
        <taxon>Bacteria</taxon>
        <taxon>Pseudomonadati</taxon>
        <taxon>Pseudomonadota</taxon>
        <taxon>Alphaproteobacteria</taxon>
        <taxon>Rhodospirillales</taxon>
        <taxon>Thalassospiraceae</taxon>
        <taxon>Thalassospira</taxon>
    </lineage>
</organism>
<dbReference type="Proteomes" id="UP000252255">
    <property type="component" value="Unassembled WGS sequence"/>
</dbReference>
<dbReference type="EMBL" id="JPWI01000004">
    <property type="protein sequence ID" value="RCK46596.1"/>
    <property type="molecule type" value="Genomic_DNA"/>
</dbReference>
<evidence type="ECO:0000313" key="1">
    <source>
        <dbReference type="EMBL" id="RCK46596.1"/>
    </source>
</evidence>
<sequence length="188" mass="21825">MDILHIARQQLLTAIQLFFDNSDPVSVHTLAGAASEILSDLCEQAGEQPFHSAVIASNPRIDQNRYFKARNLYRNAFKHVGRTKDEKTRNDVARNQFSDMQNDLLLFTCVEDYLRLVKRSPAEFQAMHLWFIAAYPDRLKTPKLEASSLNLLNNLHEIEREKQKEIGHILIKEFKNNPNLMNDPRTEY</sequence>
<reference evidence="1 2" key="1">
    <citation type="submission" date="2014-07" db="EMBL/GenBank/DDBJ databases">
        <title>Draft genome sequence of Thalassospira profundimaris PR54-5.</title>
        <authorList>
            <person name="Lai Q."/>
            <person name="Shao Z."/>
        </authorList>
    </citation>
    <scope>NUCLEOTIDE SEQUENCE [LARGE SCALE GENOMIC DNA]</scope>
    <source>
        <strain evidence="1 2">PR54-5</strain>
    </source>
</reference>
<accession>A0A367WYT0</accession>
<gene>
    <name evidence="1" type="ORF">TH30_08335</name>
</gene>
<dbReference type="AlphaFoldDB" id="A0A367WYT0"/>
<proteinExistence type="predicted"/>
<dbReference type="OrthoDB" id="7859493at2"/>
<name>A0A367WYT0_9PROT</name>